<evidence type="ECO:0000313" key="1">
    <source>
        <dbReference type="EMBL" id="ACA39729.1"/>
    </source>
</evidence>
<accession>B1HV18</accession>
<reference evidence="1 2" key="1">
    <citation type="journal article" date="2008" name="J. Bacteriol.">
        <title>Complete genome sequence of the mosquitocidal bacterium Bacillus sphaericus C3-41 and comparison with those of closely related Bacillus species.</title>
        <authorList>
            <person name="Hu X."/>
            <person name="Fan W."/>
            <person name="Han B."/>
            <person name="Liu H."/>
            <person name="Zheng D."/>
            <person name="Li Q."/>
            <person name="Dong W."/>
            <person name="Yan J."/>
            <person name="Gao M."/>
            <person name="Berry C."/>
            <person name="Yuan Z."/>
        </authorList>
    </citation>
    <scope>NUCLEOTIDE SEQUENCE [LARGE SCALE GENOMIC DNA]</scope>
    <source>
        <strain evidence="1 2">C3-41</strain>
    </source>
</reference>
<organism evidence="1 2">
    <name type="scientific">Lysinibacillus sphaericus (strain C3-41)</name>
    <dbReference type="NCBI Taxonomy" id="444177"/>
    <lineage>
        <taxon>Bacteria</taxon>
        <taxon>Bacillati</taxon>
        <taxon>Bacillota</taxon>
        <taxon>Bacilli</taxon>
        <taxon>Bacillales</taxon>
        <taxon>Bacillaceae</taxon>
        <taxon>Lysinibacillus</taxon>
    </lineage>
</organism>
<dbReference type="KEGG" id="lsp:Bsph_2158"/>
<dbReference type="Proteomes" id="UP000002164">
    <property type="component" value="Chromosome"/>
</dbReference>
<sequence>MKERNAKNIPGKIIVLVLENHFLNFSPFTIRKHYYPMFVVVPDMPAYSQKSHLPI</sequence>
<evidence type="ECO:0000313" key="2">
    <source>
        <dbReference type="Proteomes" id="UP000002164"/>
    </source>
</evidence>
<dbReference type="AlphaFoldDB" id="B1HV18"/>
<name>B1HV18_LYSSC</name>
<dbReference type="EMBL" id="CP000817">
    <property type="protein sequence ID" value="ACA39729.1"/>
    <property type="molecule type" value="Genomic_DNA"/>
</dbReference>
<proteinExistence type="predicted"/>
<gene>
    <name evidence="1" type="ordered locus">Bsph_2158</name>
</gene>
<dbReference type="HOGENOM" id="CLU_3026894_0_0_9"/>
<protein>
    <submittedName>
        <fullName evidence="1">Uncharacterized protein</fullName>
    </submittedName>
</protein>
<dbReference type="EnsemblBacteria" id="ACA39729">
    <property type="protein sequence ID" value="ACA39729"/>
    <property type="gene ID" value="Bsph_2158"/>
</dbReference>